<organism evidence="2 3">
    <name type="scientific">Tetranychus urticae</name>
    <name type="common">Two-spotted spider mite</name>
    <dbReference type="NCBI Taxonomy" id="32264"/>
    <lineage>
        <taxon>Eukaryota</taxon>
        <taxon>Metazoa</taxon>
        <taxon>Ecdysozoa</taxon>
        <taxon>Arthropoda</taxon>
        <taxon>Chelicerata</taxon>
        <taxon>Arachnida</taxon>
        <taxon>Acari</taxon>
        <taxon>Acariformes</taxon>
        <taxon>Trombidiformes</taxon>
        <taxon>Prostigmata</taxon>
        <taxon>Eleutherengona</taxon>
        <taxon>Raphignathae</taxon>
        <taxon>Tetranychoidea</taxon>
        <taxon>Tetranychidae</taxon>
        <taxon>Tetranychus</taxon>
    </lineage>
</organism>
<keyword evidence="3" id="KW-1185">Reference proteome</keyword>
<dbReference type="EMBL" id="CAEY01000330">
    <property type="status" value="NOT_ANNOTATED_CDS"/>
    <property type="molecule type" value="Genomic_DNA"/>
</dbReference>
<evidence type="ECO:0008006" key="4">
    <source>
        <dbReference type="Google" id="ProtNLM"/>
    </source>
</evidence>
<protein>
    <recommendedName>
        <fullName evidence="4">Gustatory receptor</fullName>
    </recommendedName>
</protein>
<sequence>MVDIESNRQNGQHEPISIFGRAFIRENVTSQVIFWITSLGITAKGLYKLYRVFDPTIQQDSPHSRGVVKYELIYTQLHSISFGLIILHFKFNRSMYLKYLDIYQTIVRSNFGLASNGFKKRCIKINRFFLVFATIYEMLTTSVNHYLSDRPTDFSIVFFVELILMAFALFGYVFSMQFIIECCTYSQSSFKPLNNLLDSLLNKSLPNNMNSIAKSLRLYYSKTVESVRIMDKFLAFAIFVFYLYFTGHCILIVGEILDASRCSIYYTLWMIFRFFGESSYLVLITYHLVCVNQSSTRIFDKVYQLSFSLDSSHSIVTMNEINLFLLRTNRNDVGFTFAGLCMVSPSFVSSLATISLTLGLALPSFIK</sequence>
<evidence type="ECO:0000313" key="3">
    <source>
        <dbReference type="Proteomes" id="UP000015104"/>
    </source>
</evidence>
<accession>T1KPJ8</accession>
<dbReference type="HOGENOM" id="CLU_755079_0_0_1"/>
<feature type="transmembrane region" description="Helical" evidence="1">
    <location>
        <begin position="266"/>
        <end position="289"/>
    </location>
</feature>
<feature type="transmembrane region" description="Helical" evidence="1">
    <location>
        <begin position="154"/>
        <end position="174"/>
    </location>
</feature>
<name>T1KPJ8_TETUR</name>
<feature type="transmembrane region" description="Helical" evidence="1">
    <location>
        <begin position="333"/>
        <end position="366"/>
    </location>
</feature>
<reference evidence="3" key="1">
    <citation type="submission" date="2011-08" db="EMBL/GenBank/DDBJ databases">
        <authorList>
            <person name="Rombauts S."/>
        </authorList>
    </citation>
    <scope>NUCLEOTIDE SEQUENCE</scope>
    <source>
        <strain evidence="3">London</strain>
    </source>
</reference>
<proteinExistence type="predicted"/>
<feature type="transmembrane region" description="Helical" evidence="1">
    <location>
        <begin position="233"/>
        <end position="254"/>
    </location>
</feature>
<feature type="transmembrane region" description="Helical" evidence="1">
    <location>
        <begin position="128"/>
        <end position="148"/>
    </location>
</feature>
<keyword evidence="1" id="KW-0812">Transmembrane</keyword>
<evidence type="ECO:0000256" key="1">
    <source>
        <dbReference type="SAM" id="Phobius"/>
    </source>
</evidence>
<keyword evidence="1" id="KW-0472">Membrane</keyword>
<dbReference type="AlphaFoldDB" id="T1KPJ8"/>
<reference evidence="2" key="2">
    <citation type="submission" date="2015-06" db="UniProtKB">
        <authorList>
            <consortium name="EnsemblMetazoa"/>
        </authorList>
    </citation>
    <scope>IDENTIFICATION</scope>
</reference>
<dbReference type="Proteomes" id="UP000015104">
    <property type="component" value="Unassembled WGS sequence"/>
</dbReference>
<keyword evidence="1" id="KW-1133">Transmembrane helix</keyword>
<dbReference type="EnsemblMetazoa" id="tetur17g00730.1">
    <property type="protein sequence ID" value="tetur17g00730.1"/>
    <property type="gene ID" value="tetur17g00730"/>
</dbReference>
<evidence type="ECO:0000313" key="2">
    <source>
        <dbReference type="EnsemblMetazoa" id="tetur17g00730.1"/>
    </source>
</evidence>